<reference evidence="1 2" key="1">
    <citation type="submission" date="2016-10" db="EMBL/GenBank/DDBJ databases">
        <authorList>
            <person name="de Groot N.N."/>
        </authorList>
    </citation>
    <scope>NUCLEOTIDE SEQUENCE [LARGE SCALE GENOMIC DNA]</scope>
    <source>
        <strain evidence="1 2">DSM 569</strain>
    </source>
</reference>
<dbReference type="AlphaFoldDB" id="A0A1G7P060"/>
<dbReference type="Proteomes" id="UP000183404">
    <property type="component" value="Unassembled WGS sequence"/>
</dbReference>
<dbReference type="EMBL" id="FNBS01000024">
    <property type="protein sequence ID" value="SDF79621.1"/>
    <property type="molecule type" value="Genomic_DNA"/>
</dbReference>
<accession>A0A1G7P060</accession>
<name>A0A1G7P060_THETY</name>
<proteinExistence type="predicted"/>
<gene>
    <name evidence="1" type="ORF">SAMN04244560_01249</name>
</gene>
<sequence length="163" mass="19840">MNKRNKFNFQNVINNIYSFWIEYPEFFEDVLAVTKKYENDRFKLSGYSLNYRNLYRILSEREREPEYISLEEYERMQLDVYNLRIKDPEAFDKFSRLIRKYVVFEEHGLNYSDFVKCLYKANEWISQKSRSITSKLLDAMKINDIELLGNAIINFNSTKREQS</sequence>
<evidence type="ECO:0000313" key="2">
    <source>
        <dbReference type="Proteomes" id="UP000183404"/>
    </source>
</evidence>
<evidence type="ECO:0000313" key="1">
    <source>
        <dbReference type="EMBL" id="SDF79621.1"/>
    </source>
</evidence>
<protein>
    <submittedName>
        <fullName evidence="1">Uncharacterized protein</fullName>
    </submittedName>
</protein>
<organism evidence="1 2">
    <name type="scientific">Thermoanaerobacter thermohydrosulfuricus</name>
    <name type="common">Clostridium thermohydrosulfuricum</name>
    <dbReference type="NCBI Taxonomy" id="1516"/>
    <lineage>
        <taxon>Bacteria</taxon>
        <taxon>Bacillati</taxon>
        <taxon>Bacillota</taxon>
        <taxon>Clostridia</taxon>
        <taxon>Thermoanaerobacterales</taxon>
        <taxon>Thermoanaerobacteraceae</taxon>
        <taxon>Thermoanaerobacter</taxon>
    </lineage>
</organism>
<dbReference type="RefSeq" id="WP_074592520.1">
    <property type="nucleotide sequence ID" value="NZ_FNBS01000024.1"/>
</dbReference>